<evidence type="ECO:0000313" key="1">
    <source>
        <dbReference type="EMBL" id="SFQ33011.1"/>
    </source>
</evidence>
<evidence type="ECO:0000313" key="2">
    <source>
        <dbReference type="Proteomes" id="UP000198734"/>
    </source>
</evidence>
<proteinExistence type="predicted"/>
<dbReference type="Pfam" id="PF11007">
    <property type="entry name" value="CotJA"/>
    <property type="match status" value="1"/>
</dbReference>
<sequence>MQNPSYRGSYKPFVSPRDPCPPITIKYFVLPPQIFTNFQQPGLPQNSPEEALMQGSLWPKFVDGFSREEGIS</sequence>
<dbReference type="AlphaFoldDB" id="A0A1I5XM14"/>
<dbReference type="OrthoDB" id="2376696at2"/>
<protein>
    <submittedName>
        <fullName evidence="1">Spore coat protein JA</fullName>
    </submittedName>
</protein>
<keyword evidence="1" id="KW-0167">Capsid protein</keyword>
<dbReference type="Proteomes" id="UP000198734">
    <property type="component" value="Unassembled WGS sequence"/>
</dbReference>
<dbReference type="STRING" id="126156.SAMN05421670_1609"/>
<accession>A0A1I5XM14</accession>
<dbReference type="EMBL" id="FOXU01000002">
    <property type="protein sequence ID" value="SFQ33011.1"/>
    <property type="molecule type" value="Genomic_DNA"/>
</dbReference>
<organism evidence="1 2">
    <name type="scientific">Psychrobacillus psychrotolerans</name>
    <dbReference type="NCBI Taxonomy" id="126156"/>
    <lineage>
        <taxon>Bacteria</taxon>
        <taxon>Bacillati</taxon>
        <taxon>Bacillota</taxon>
        <taxon>Bacilli</taxon>
        <taxon>Bacillales</taxon>
        <taxon>Bacillaceae</taxon>
        <taxon>Psychrobacillus</taxon>
    </lineage>
</organism>
<keyword evidence="2" id="KW-1185">Reference proteome</keyword>
<name>A0A1I5XM14_9BACI</name>
<gene>
    <name evidence="1" type="ORF">SAMN05421670_1609</name>
</gene>
<dbReference type="InterPro" id="IPR020256">
    <property type="entry name" value="Spore_coat_CotJA"/>
</dbReference>
<keyword evidence="1" id="KW-0946">Virion</keyword>
<reference evidence="2" key="1">
    <citation type="submission" date="2016-10" db="EMBL/GenBank/DDBJ databases">
        <authorList>
            <person name="Varghese N."/>
            <person name="Submissions S."/>
        </authorList>
    </citation>
    <scope>NUCLEOTIDE SEQUENCE [LARGE SCALE GENOMIC DNA]</scope>
    <source>
        <strain evidence="2">DSM 11706</strain>
    </source>
</reference>